<protein>
    <submittedName>
        <fullName evidence="2">Uncharacterized protein</fullName>
    </submittedName>
</protein>
<comment type="caution">
    <text evidence="2">The sequence shown here is derived from an EMBL/GenBank/DDBJ whole genome shotgun (WGS) entry which is preliminary data.</text>
</comment>
<sequence>MTDSDLTHTLSKLRQESKRILATLKAFRLLCNTHPEGHGPVISRLDRLLLERFWLFNNLYANTEKVLALRRESRETEECEEAWRDPELRSLYSDADREALAALKATQCSKGYDLLCMTDALSRMEKDNRQELVTRYLELKRGEERGEREREVASRHGQRRLPRNRNRSPYRPNLHYIGIMFLTTGTTSNGILETERDSSRSLVVVSALFLGHLDMPMLPREPTFPC</sequence>
<feature type="region of interest" description="Disordered" evidence="1">
    <location>
        <begin position="144"/>
        <end position="168"/>
    </location>
</feature>
<gene>
    <name evidence="2" type="ORF">KIPB_005376</name>
</gene>
<evidence type="ECO:0000313" key="3">
    <source>
        <dbReference type="Proteomes" id="UP000265618"/>
    </source>
</evidence>
<evidence type="ECO:0000256" key="1">
    <source>
        <dbReference type="SAM" id="MobiDB-lite"/>
    </source>
</evidence>
<feature type="compositionally biased region" description="Basic residues" evidence="1">
    <location>
        <begin position="156"/>
        <end position="168"/>
    </location>
</feature>
<evidence type="ECO:0000313" key="2">
    <source>
        <dbReference type="EMBL" id="GIQ83969.1"/>
    </source>
</evidence>
<dbReference type="Proteomes" id="UP000265618">
    <property type="component" value="Unassembled WGS sequence"/>
</dbReference>
<name>A0A9K3GHB1_9EUKA</name>
<keyword evidence="3" id="KW-1185">Reference proteome</keyword>
<dbReference type="AlphaFoldDB" id="A0A9K3GHB1"/>
<accession>A0A9K3GHB1</accession>
<organism evidence="2 3">
    <name type="scientific">Kipferlia bialata</name>
    <dbReference type="NCBI Taxonomy" id="797122"/>
    <lineage>
        <taxon>Eukaryota</taxon>
        <taxon>Metamonada</taxon>
        <taxon>Carpediemonas-like organisms</taxon>
        <taxon>Kipferlia</taxon>
    </lineage>
</organism>
<reference evidence="2 3" key="1">
    <citation type="journal article" date="2018" name="PLoS ONE">
        <title>The draft genome of Kipferlia bialata reveals reductive genome evolution in fornicate parasites.</title>
        <authorList>
            <person name="Tanifuji G."/>
            <person name="Takabayashi S."/>
            <person name="Kume K."/>
            <person name="Takagi M."/>
            <person name="Nakayama T."/>
            <person name="Kamikawa R."/>
            <person name="Inagaki Y."/>
            <person name="Hashimoto T."/>
        </authorList>
    </citation>
    <scope>NUCLEOTIDE SEQUENCE [LARGE SCALE GENOMIC DNA]</scope>
    <source>
        <strain evidence="2">NY0173</strain>
    </source>
</reference>
<proteinExistence type="predicted"/>
<dbReference type="EMBL" id="BDIP01001252">
    <property type="protein sequence ID" value="GIQ83969.1"/>
    <property type="molecule type" value="Genomic_DNA"/>
</dbReference>
<feature type="compositionally biased region" description="Basic and acidic residues" evidence="1">
    <location>
        <begin position="144"/>
        <end position="154"/>
    </location>
</feature>